<protein>
    <submittedName>
        <fullName evidence="2">Uncharacterized protein</fullName>
    </submittedName>
</protein>
<keyword evidence="1" id="KW-1133">Transmembrane helix</keyword>
<dbReference type="Proteomes" id="UP000264693">
    <property type="component" value="Chromosome"/>
</dbReference>
<reference evidence="3" key="2">
    <citation type="submission" date="2017-09" db="EMBL/GenBank/DDBJ databases">
        <authorList>
            <person name="Perez-Cataluna A."/>
            <person name="Figueras M.J."/>
            <person name="Salas-Masso N."/>
        </authorList>
    </citation>
    <scope>NUCLEOTIDE SEQUENCE</scope>
    <source>
        <strain evidence="3">CECT 7727</strain>
    </source>
</reference>
<evidence type="ECO:0000313" key="5">
    <source>
        <dbReference type="Proteomes" id="UP000264693"/>
    </source>
</evidence>
<reference evidence="2 5" key="3">
    <citation type="submission" date="2018-08" db="EMBL/GenBank/DDBJ databases">
        <title>Complete genome of the Arcobacter marinus type strain JCM 15502.</title>
        <authorList>
            <person name="Miller W.G."/>
            <person name="Yee E."/>
            <person name="Huynh S."/>
            <person name="Parker C.T."/>
        </authorList>
    </citation>
    <scope>NUCLEOTIDE SEQUENCE [LARGE SCALE GENOMIC DNA]</scope>
    <source>
        <strain evidence="2 5">JCM 15502</strain>
    </source>
</reference>
<evidence type="ECO:0000256" key="1">
    <source>
        <dbReference type="SAM" id="Phobius"/>
    </source>
</evidence>
<keyword evidence="4" id="KW-1185">Reference proteome</keyword>
<dbReference type="AlphaFoldDB" id="A0A347TKM7"/>
<keyword evidence="1" id="KW-0472">Membrane</keyword>
<evidence type="ECO:0000313" key="2">
    <source>
        <dbReference type="EMBL" id="AXX87155.1"/>
    </source>
</evidence>
<feature type="transmembrane region" description="Helical" evidence="1">
    <location>
        <begin position="42"/>
        <end position="59"/>
    </location>
</feature>
<evidence type="ECO:0000313" key="4">
    <source>
        <dbReference type="Proteomes" id="UP000224740"/>
    </source>
</evidence>
<reference evidence="4" key="1">
    <citation type="submission" date="2017-09" db="EMBL/GenBank/DDBJ databases">
        <title>Arcobacter canalis sp. nov., a new species isolated from a water canal contaminated with urban sewage.</title>
        <authorList>
            <person name="Perez-Cataluna A."/>
            <person name="Salas-Masso N."/>
            <person name="Figueras M.J."/>
        </authorList>
    </citation>
    <scope>NUCLEOTIDE SEQUENCE [LARGE SCALE GENOMIC DNA]</scope>
    <source>
        <strain evidence="4">CECT 7727</strain>
    </source>
</reference>
<dbReference type="KEGG" id="amar:AMRN_1419"/>
<dbReference type="EMBL" id="CP032101">
    <property type="protein sequence ID" value="AXX87155.1"/>
    <property type="molecule type" value="Genomic_DNA"/>
</dbReference>
<proteinExistence type="predicted"/>
<accession>A0A347TKM7</accession>
<keyword evidence="1" id="KW-0812">Transmembrane</keyword>
<sequence length="114" mass="13466">MYFLDNYDFLEELVKEGQADPQEPFIKDGFCIADKPSNPNTTYVFMFDSGFIWALYAYTKKKNKAFLKFHKKVEKLMFSFNMPILRIGKNRDYKNHTVPIGKLGNNIVYQFVKD</sequence>
<dbReference type="RefSeq" id="WP_099311492.1">
    <property type="nucleotide sequence ID" value="NZ_CP032101.1"/>
</dbReference>
<organism evidence="2 5">
    <name type="scientific">Malaciobacter marinus</name>
    <dbReference type="NCBI Taxonomy" id="505249"/>
    <lineage>
        <taxon>Bacteria</taxon>
        <taxon>Pseudomonadati</taxon>
        <taxon>Campylobacterota</taxon>
        <taxon>Epsilonproteobacteria</taxon>
        <taxon>Campylobacterales</taxon>
        <taxon>Arcobacteraceae</taxon>
        <taxon>Malaciobacter</taxon>
    </lineage>
</organism>
<name>A0A347TKM7_9BACT</name>
<gene>
    <name evidence="2" type="ORF">AMRN_1419</name>
    <name evidence="3" type="ORF">CPH92_09535</name>
</gene>
<evidence type="ECO:0000313" key="3">
    <source>
        <dbReference type="EMBL" id="PHO14818.1"/>
    </source>
</evidence>
<dbReference type="EMBL" id="NXAO01000046">
    <property type="protein sequence ID" value="PHO14818.1"/>
    <property type="molecule type" value="Genomic_DNA"/>
</dbReference>
<dbReference type="Proteomes" id="UP000224740">
    <property type="component" value="Unassembled WGS sequence"/>
</dbReference>